<sequence length="54" mass="6200">MKQLIGTPFPTSPPRRVQQSKKSLFFVGNQIQPPNTALAFPYTSKNYNKLIDYK</sequence>
<evidence type="ECO:0000313" key="2">
    <source>
        <dbReference type="Proteomes" id="UP000219215"/>
    </source>
</evidence>
<proteinExistence type="predicted"/>
<gene>
    <name evidence="1" type="ORF">DPRO_1089</name>
</gene>
<protein>
    <submittedName>
        <fullName evidence="1">Uncharacterized protein</fullName>
    </submittedName>
</protein>
<dbReference type="AlphaFoldDB" id="A0A2C8F7G6"/>
<dbReference type="EMBL" id="LT907975">
    <property type="protein sequence ID" value="SOB57973.1"/>
    <property type="molecule type" value="Genomic_DNA"/>
</dbReference>
<dbReference type="KEGG" id="pprf:DPRO_1089"/>
<organism evidence="1 2">
    <name type="scientific">Pseudodesulfovibrio profundus</name>
    <dbReference type="NCBI Taxonomy" id="57320"/>
    <lineage>
        <taxon>Bacteria</taxon>
        <taxon>Pseudomonadati</taxon>
        <taxon>Thermodesulfobacteriota</taxon>
        <taxon>Desulfovibrionia</taxon>
        <taxon>Desulfovibrionales</taxon>
        <taxon>Desulfovibrionaceae</taxon>
    </lineage>
</organism>
<reference evidence="2" key="1">
    <citation type="submission" date="2017-09" db="EMBL/GenBank/DDBJ databases">
        <authorList>
            <person name="Regsiter A."/>
            <person name="William W."/>
        </authorList>
    </citation>
    <scope>NUCLEOTIDE SEQUENCE [LARGE SCALE GENOMIC DNA]</scope>
    <source>
        <strain evidence="2">500-1</strain>
    </source>
</reference>
<keyword evidence="2" id="KW-1185">Reference proteome</keyword>
<dbReference type="Proteomes" id="UP000219215">
    <property type="component" value="Chromosome DPRO"/>
</dbReference>
<name>A0A2C8F7G6_9BACT</name>
<accession>A0A2C8F7G6</accession>
<evidence type="ECO:0000313" key="1">
    <source>
        <dbReference type="EMBL" id="SOB57973.1"/>
    </source>
</evidence>